<protein>
    <submittedName>
        <fullName evidence="2">DUF3016 domain-containing protein</fullName>
    </submittedName>
</protein>
<dbReference type="InterPro" id="IPR021557">
    <property type="entry name" value="DUF3016"/>
</dbReference>
<proteinExistence type="predicted"/>
<feature type="signal peptide" evidence="1">
    <location>
        <begin position="1"/>
        <end position="18"/>
    </location>
</feature>
<name>A0ABT2FP48_9GAMM</name>
<gene>
    <name evidence="2" type="ORF">L9G74_16900</name>
</gene>
<reference evidence="3" key="2">
    <citation type="submission" date="2023-07" db="EMBL/GenBank/DDBJ databases">
        <title>Shewanella mangrovi sp. nov., an acetaldehyde- degrading bacterium isolated from mangrove sediment.</title>
        <authorList>
            <person name="Liu Y."/>
        </authorList>
    </citation>
    <scope>NUCLEOTIDE SEQUENCE [LARGE SCALE GENOMIC DNA]</scope>
    <source>
        <strain evidence="3">C32</strain>
    </source>
</reference>
<organism evidence="2 3">
    <name type="scientific">Shewanella electrica</name>
    <dbReference type="NCBI Taxonomy" id="515560"/>
    <lineage>
        <taxon>Bacteria</taxon>
        <taxon>Pseudomonadati</taxon>
        <taxon>Pseudomonadota</taxon>
        <taxon>Gammaproteobacteria</taxon>
        <taxon>Alteromonadales</taxon>
        <taxon>Shewanellaceae</taxon>
        <taxon>Shewanella</taxon>
    </lineage>
</organism>
<keyword evidence="3" id="KW-1185">Reference proteome</keyword>
<evidence type="ECO:0000313" key="2">
    <source>
        <dbReference type="EMBL" id="MCS4558118.1"/>
    </source>
</evidence>
<feature type="chain" id="PRO_5046428549" evidence="1">
    <location>
        <begin position="19"/>
        <end position="176"/>
    </location>
</feature>
<reference evidence="2 3" key="1">
    <citation type="submission" date="2022-02" db="EMBL/GenBank/DDBJ databases">
        <authorList>
            <person name="Zhuang L."/>
        </authorList>
    </citation>
    <scope>NUCLEOTIDE SEQUENCE [LARGE SCALE GENOMIC DNA]</scope>
    <source>
        <strain evidence="2 3">C32</strain>
    </source>
</reference>
<keyword evidence="1" id="KW-0732">Signal</keyword>
<dbReference type="Proteomes" id="UP001201549">
    <property type="component" value="Unassembled WGS sequence"/>
</dbReference>
<dbReference type="EMBL" id="JAKOGG010000016">
    <property type="protein sequence ID" value="MCS4558118.1"/>
    <property type="molecule type" value="Genomic_DNA"/>
</dbReference>
<dbReference type="Pfam" id="PF11454">
    <property type="entry name" value="DUF3016"/>
    <property type="match status" value="1"/>
</dbReference>
<dbReference type="PROSITE" id="PS51257">
    <property type="entry name" value="PROKAR_LIPOPROTEIN"/>
    <property type="match status" value="1"/>
</dbReference>
<comment type="caution">
    <text evidence="2">The sequence shown here is derived from an EMBL/GenBank/DDBJ whole genome shotgun (WGS) entry which is preliminary data.</text>
</comment>
<evidence type="ECO:0000313" key="3">
    <source>
        <dbReference type="Proteomes" id="UP001201549"/>
    </source>
</evidence>
<evidence type="ECO:0000256" key="1">
    <source>
        <dbReference type="SAM" id="SignalP"/>
    </source>
</evidence>
<dbReference type="RefSeq" id="WP_238897810.1">
    <property type="nucleotide sequence ID" value="NZ_JAKOGG010000016.1"/>
</dbReference>
<sequence length="176" mass="19785">MRLGLILASILLSGCAVAAPESESTQPDPVTESGNVKIEWQAPQKYRDVRSASESTEKFRLRVFKTLTESLAKDASKLLKENEKLELVVTDVDLAGDLRPTFGATASDLRIVKSIYPPRITFSYRVLDGEDVIMVGSENLRDPGFLDRSYLNDQDSFRFEKDMLKRWLRDTVAPKA</sequence>
<accession>A0ABT2FP48</accession>